<evidence type="ECO:0000256" key="5">
    <source>
        <dbReference type="PROSITE-ProRule" id="PRU00023"/>
    </source>
</evidence>
<evidence type="ECO:0000256" key="4">
    <source>
        <dbReference type="ARBA" id="ARBA00023242"/>
    </source>
</evidence>
<dbReference type="SUPFAM" id="SSF48452">
    <property type="entry name" value="TPR-like"/>
    <property type="match status" value="2"/>
</dbReference>
<dbReference type="Gene3D" id="1.25.40.10">
    <property type="entry name" value="Tetratricopeptide repeat domain"/>
    <property type="match status" value="3"/>
</dbReference>
<keyword evidence="5" id="KW-0040">ANK repeat</keyword>
<feature type="repeat" description="ANK" evidence="5">
    <location>
        <begin position="592"/>
        <end position="624"/>
    </location>
</feature>
<dbReference type="PROSITE" id="PS50005">
    <property type="entry name" value="TPR"/>
    <property type="match status" value="4"/>
</dbReference>
<keyword evidence="4" id="KW-0539">Nucleus</keyword>
<dbReference type="InterPro" id="IPR011990">
    <property type="entry name" value="TPR-like_helical_dom_sf"/>
</dbReference>
<feature type="repeat" description="TPR" evidence="6">
    <location>
        <begin position="155"/>
        <end position="188"/>
    </location>
</feature>
<dbReference type="GO" id="GO:0000724">
    <property type="term" value="P:double-strand break repair via homologous recombination"/>
    <property type="evidence" value="ECO:0007669"/>
    <property type="project" value="TreeGrafter"/>
</dbReference>
<evidence type="ECO:0000313" key="9">
    <source>
        <dbReference type="Proteomes" id="UP001152799"/>
    </source>
</evidence>
<feature type="repeat" description="TPR" evidence="6">
    <location>
        <begin position="345"/>
        <end position="378"/>
    </location>
</feature>
<dbReference type="InterPro" id="IPR032675">
    <property type="entry name" value="LRR_dom_sf"/>
</dbReference>
<comment type="subcellular location">
    <subcellularLocation>
        <location evidence="1">Nucleus</location>
    </subcellularLocation>
</comment>
<dbReference type="Gene3D" id="3.80.10.10">
    <property type="entry name" value="Ribonuclease Inhibitor"/>
    <property type="match status" value="1"/>
</dbReference>
<dbReference type="OrthoDB" id="273147at2759"/>
<feature type="region of interest" description="Disordered" evidence="7">
    <location>
        <begin position="666"/>
        <end position="700"/>
    </location>
</feature>
<dbReference type="InterPro" id="IPR002110">
    <property type="entry name" value="Ankyrin_rpt"/>
</dbReference>
<dbReference type="PROSITE" id="PS50088">
    <property type="entry name" value="ANK_REPEAT"/>
    <property type="match status" value="2"/>
</dbReference>
<feature type="compositionally biased region" description="Polar residues" evidence="7">
    <location>
        <begin position="676"/>
        <end position="691"/>
    </location>
</feature>
<accession>A0A9N9M9Z1</accession>
<evidence type="ECO:0000256" key="1">
    <source>
        <dbReference type="ARBA" id="ARBA00004123"/>
    </source>
</evidence>
<feature type="region of interest" description="Disordered" evidence="7">
    <location>
        <begin position="766"/>
        <end position="795"/>
    </location>
</feature>
<dbReference type="SUPFAM" id="SSF48403">
    <property type="entry name" value="Ankyrin repeat"/>
    <property type="match status" value="1"/>
</dbReference>
<protein>
    <recommendedName>
        <fullName evidence="10">Tonsoku-like protein</fullName>
    </recommendedName>
</protein>
<evidence type="ECO:0000313" key="8">
    <source>
        <dbReference type="EMBL" id="CAG9759955.1"/>
    </source>
</evidence>
<dbReference type="GO" id="GO:0031297">
    <property type="term" value="P:replication fork processing"/>
    <property type="evidence" value="ECO:0007669"/>
    <property type="project" value="TreeGrafter"/>
</dbReference>
<feature type="compositionally biased region" description="Acidic residues" evidence="7">
    <location>
        <begin position="838"/>
        <end position="847"/>
    </location>
</feature>
<feature type="region of interest" description="Disordered" evidence="7">
    <location>
        <begin position="975"/>
        <end position="995"/>
    </location>
</feature>
<dbReference type="InterPro" id="IPR019734">
    <property type="entry name" value="TPR_rpt"/>
</dbReference>
<dbReference type="PANTHER" id="PTHR46358">
    <property type="entry name" value="TONSOKU-LIKE PROTEIN"/>
    <property type="match status" value="1"/>
</dbReference>
<proteinExistence type="predicted"/>
<feature type="region of interest" description="Disordered" evidence="7">
    <location>
        <begin position="816"/>
        <end position="863"/>
    </location>
</feature>
<feature type="repeat" description="TPR" evidence="6">
    <location>
        <begin position="21"/>
        <end position="54"/>
    </location>
</feature>
<name>A0A9N9M9Z1_9CUCU</name>
<feature type="compositionally biased region" description="Acidic residues" evidence="7">
    <location>
        <begin position="770"/>
        <end position="779"/>
    </location>
</feature>
<evidence type="ECO:0000256" key="7">
    <source>
        <dbReference type="SAM" id="MobiDB-lite"/>
    </source>
</evidence>
<keyword evidence="3" id="KW-0677">Repeat</keyword>
<dbReference type="Proteomes" id="UP001152799">
    <property type="component" value="Chromosome 1"/>
</dbReference>
<dbReference type="SMART" id="SM00028">
    <property type="entry name" value="TPR"/>
    <property type="match status" value="5"/>
</dbReference>
<organism evidence="8 9">
    <name type="scientific">Ceutorhynchus assimilis</name>
    <name type="common">cabbage seed weevil</name>
    <dbReference type="NCBI Taxonomy" id="467358"/>
    <lineage>
        <taxon>Eukaryota</taxon>
        <taxon>Metazoa</taxon>
        <taxon>Ecdysozoa</taxon>
        <taxon>Arthropoda</taxon>
        <taxon>Hexapoda</taxon>
        <taxon>Insecta</taxon>
        <taxon>Pterygota</taxon>
        <taxon>Neoptera</taxon>
        <taxon>Endopterygota</taxon>
        <taxon>Coleoptera</taxon>
        <taxon>Polyphaga</taxon>
        <taxon>Cucujiformia</taxon>
        <taxon>Curculionidae</taxon>
        <taxon>Ceutorhynchinae</taxon>
        <taxon>Ceutorhynchus</taxon>
    </lineage>
</organism>
<keyword evidence="6" id="KW-0802">TPR repeat</keyword>
<feature type="region of interest" description="Disordered" evidence="7">
    <location>
        <begin position="490"/>
        <end position="520"/>
    </location>
</feature>
<dbReference type="SMART" id="SM00248">
    <property type="entry name" value="ANK"/>
    <property type="match status" value="3"/>
</dbReference>
<sequence>MEEQKLFKKKQKAAGNDTALASACHDLASFYIKEGKFEKAIEEYKVLLNIYKDQNQRILYGLANRGIAEAYMSLQQYDQSKKYFMVYHDVAVEENDTLEEQRALAQLGHMYLTRYLDMPSTENKYLLNKAYKFLFKSMDKCQSLANSTEKQDMLARLISNLGLVKENLGDYETAYTLYKNSIKICKNYDFYEQLYRGYLSMASIFEKQDKYQETIKNINLAIEAAKKLSSKRVELICAALLSKSETLIKIADFQGAKQALRKAYKFKTVNKEDQRCIETKLRIVAGMCKIEDDIIACSVQTDLKNLYEKMGDGACALKNYKKAVEYYKKMLEAAERNGASEKELGECYFSLGETYKDIGNFQEAEIYYEKEYALCKNNFKESLNTICKIADLKEIANNKIDQIRSVYERLLSLCRENRNLKEERRIVLRYMDLLKRNKCFEDVFGLEERLKELDGQIGENKDDSSSSSDECEDSEKIHIGNDIVLSDITDNSEESDNEVPALGDIQSSKRRKQNAVAFKKNEKGESPLHVACIKNSKKMVIHWLGLKHPVNVRDNAGWSPLHEAALHACPEIVQLLLDAGASINDRGGPECFGVTPLHDAAGAGNLEVVELLLDRGAAAVAKTDDGNTPLYELKKWYDRTNKNCEGQRLHLYNRLVERLEQALERAGQNDVKADKSNLSNKENVSKNSQNARKLRRNIPYESEEGTLESLGGISLTSSSDELLVARRKFPNVNSSKVSVNSTDTNRPAHIHQEDLVCVQNVRKSSASIPYDDDDSEEETPGSWESISRMSEKSNSDEFLRARQKFNQHKIITKRPAHIHEDDFVHDQSVRKSSVSIPYDDDNSEEETPGSWESTSRMSEKSSSDEYCMVMQQLRHNNPCEIRKRSPVNKPSVASKRPHIYEDDFGCEDKWLENDIRPSKTKKRKINSNDLILNRGCLNKSPMKTGINTIIDGDQDITAYQIHDLPEFDANIFESTTRHRRDSAGSNDSDRSSLSLRRTQATLLDSGFSCERNHNANSTKLKLKRSSSGNISRSLQPKIRNYAIVEADSTSISRSPVKQSEVAQEPMDSMLYVDVEIEGKAFRIPVLMSETKTKTIKWLSEQAAHRYESKQFMRPILELETVTGVILGDCDLVSLLFPLGSMQAERVVGKVIEWNLPSLLEKYRAICSSMSADPNEDVCSLIQNVSINLNISDRAMPSHNLNPLLKSINNQKCLTKINLSGNSMSAYTMTLLCSSIITLPELQSLNLSCTSLLKPYLNHLASTISTHSALFKKMVNLDLSDNIMLQDDCFDDIIVISNALLQLQSLNLSNIGLKNLPSNSNMLSLKCLENLDLSYNKLSDNDLMKVLSSLDASLIKILNISRNKGQNILRRILDLFENESNVFMKEIGLEMCGINDSDLYELLRTARNITHINLSHNSDLTSISLRRLLEHGNLSCINVVSCDNIWDYFDAEQHGWNIAMQETEEKAQFKVSGKNDLFLNSLVEMFRTKFKHLETVKSGSDLLVKVHFSRN</sequence>
<evidence type="ECO:0008006" key="10">
    <source>
        <dbReference type="Google" id="ProtNLM"/>
    </source>
</evidence>
<dbReference type="EMBL" id="OU892277">
    <property type="protein sequence ID" value="CAG9759955.1"/>
    <property type="molecule type" value="Genomic_DNA"/>
</dbReference>
<reference evidence="8" key="1">
    <citation type="submission" date="2022-01" db="EMBL/GenBank/DDBJ databases">
        <authorList>
            <person name="King R."/>
        </authorList>
    </citation>
    <scope>NUCLEOTIDE SEQUENCE</scope>
</reference>
<dbReference type="Pfam" id="PF13857">
    <property type="entry name" value="Ank_5"/>
    <property type="match status" value="1"/>
</dbReference>
<evidence type="ECO:0000256" key="2">
    <source>
        <dbReference type="ARBA" id="ARBA00022614"/>
    </source>
</evidence>
<dbReference type="SUPFAM" id="SSF52047">
    <property type="entry name" value="RNI-like"/>
    <property type="match status" value="1"/>
</dbReference>
<keyword evidence="9" id="KW-1185">Reference proteome</keyword>
<dbReference type="PANTHER" id="PTHR46358:SF1">
    <property type="entry name" value="TONSOKU-LIKE PROTEIN"/>
    <property type="match status" value="1"/>
</dbReference>
<dbReference type="Gene3D" id="1.25.40.20">
    <property type="entry name" value="Ankyrin repeat-containing domain"/>
    <property type="match status" value="1"/>
</dbReference>
<evidence type="ECO:0000256" key="6">
    <source>
        <dbReference type="PROSITE-ProRule" id="PRU00339"/>
    </source>
</evidence>
<feature type="compositionally biased region" description="Basic and acidic residues" evidence="7">
    <location>
        <begin position="817"/>
        <end position="829"/>
    </location>
</feature>
<keyword evidence="2" id="KW-0433">Leucine-rich repeat</keyword>
<dbReference type="InterPro" id="IPR036770">
    <property type="entry name" value="Ankyrin_rpt-contain_sf"/>
</dbReference>
<dbReference type="Pfam" id="PF13176">
    <property type="entry name" value="TPR_7"/>
    <property type="match status" value="1"/>
</dbReference>
<dbReference type="InterPro" id="IPR052311">
    <property type="entry name" value="MMS22L-TONSL_complex_comp"/>
</dbReference>
<dbReference type="GO" id="GO:0043596">
    <property type="term" value="C:nuclear replication fork"/>
    <property type="evidence" value="ECO:0007669"/>
    <property type="project" value="TreeGrafter"/>
</dbReference>
<evidence type="ECO:0000256" key="3">
    <source>
        <dbReference type="ARBA" id="ARBA00022737"/>
    </source>
</evidence>
<feature type="repeat" description="TPR" evidence="6">
    <location>
        <begin position="304"/>
        <end position="337"/>
    </location>
</feature>
<dbReference type="Pfam" id="PF13424">
    <property type="entry name" value="TPR_12"/>
    <property type="match status" value="1"/>
</dbReference>
<feature type="repeat" description="ANK" evidence="5">
    <location>
        <begin position="556"/>
        <end position="588"/>
    </location>
</feature>
<gene>
    <name evidence="8" type="ORF">CEUTPL_LOCUS691</name>
</gene>
<dbReference type="Pfam" id="PF12796">
    <property type="entry name" value="Ank_2"/>
    <property type="match status" value="1"/>
</dbReference>
<dbReference type="PROSITE" id="PS50297">
    <property type="entry name" value="ANK_REP_REGION"/>
    <property type="match status" value="2"/>
</dbReference>
<feature type="compositionally biased region" description="Low complexity" evidence="7">
    <location>
        <begin position="983"/>
        <end position="995"/>
    </location>
</feature>